<name>A0A9W7Q3I5_BACCE</name>
<evidence type="ECO:0000313" key="1">
    <source>
        <dbReference type="EMBL" id="KAA6462292.1"/>
    </source>
</evidence>
<protein>
    <submittedName>
        <fullName evidence="1">Uncharacterized protein</fullName>
    </submittedName>
</protein>
<gene>
    <name evidence="1" type="ORF">DX932_18420</name>
</gene>
<organism evidence="1 2">
    <name type="scientific">Bacillus cereus</name>
    <dbReference type="NCBI Taxonomy" id="1396"/>
    <lineage>
        <taxon>Bacteria</taxon>
        <taxon>Bacillati</taxon>
        <taxon>Bacillota</taxon>
        <taxon>Bacilli</taxon>
        <taxon>Bacillales</taxon>
        <taxon>Bacillaceae</taxon>
        <taxon>Bacillus</taxon>
        <taxon>Bacillus cereus group</taxon>
    </lineage>
</organism>
<dbReference type="AlphaFoldDB" id="A0A9W7Q3I5"/>
<reference evidence="1 2" key="1">
    <citation type="submission" date="2018-08" db="EMBL/GenBank/DDBJ databases">
        <title>Bacillus phenotypic plasticity.</title>
        <authorList>
            <person name="Hurtado E."/>
        </authorList>
    </citation>
    <scope>NUCLEOTIDE SEQUENCE [LARGE SCALE GENOMIC DNA]</scope>
    <source>
        <strain evidence="1 2">111b</strain>
    </source>
</reference>
<proteinExistence type="predicted"/>
<accession>A0A9W7Q3I5</accession>
<dbReference type="RefSeq" id="WP_150158550.1">
    <property type="nucleotide sequence ID" value="NZ_QSMZ01000015.1"/>
</dbReference>
<dbReference type="EMBL" id="QSMZ01000015">
    <property type="protein sequence ID" value="KAA6462292.1"/>
    <property type="molecule type" value="Genomic_DNA"/>
</dbReference>
<dbReference type="Proteomes" id="UP000323321">
    <property type="component" value="Unassembled WGS sequence"/>
</dbReference>
<sequence>MKRNSNDIKRMENLIPKKYSWECDPIYTRLFKSENDYLIEGYKTASDVYDRIITGLNLEFEKWLFKLEVTDIEKQRLIEHLILAISKLRKDSSNEYNDERMKLLIRCLDVFNEDANSYSSNEMKHLPLDKEFSDWRHVYDISKKY</sequence>
<evidence type="ECO:0000313" key="2">
    <source>
        <dbReference type="Proteomes" id="UP000323321"/>
    </source>
</evidence>
<comment type="caution">
    <text evidence="1">The sequence shown here is derived from an EMBL/GenBank/DDBJ whole genome shotgun (WGS) entry which is preliminary data.</text>
</comment>